<dbReference type="SUPFAM" id="SSF55781">
    <property type="entry name" value="GAF domain-like"/>
    <property type="match status" value="2"/>
</dbReference>
<dbReference type="PROSITE" id="PS50887">
    <property type="entry name" value="GGDEF"/>
    <property type="match status" value="1"/>
</dbReference>
<accession>A0ABS4GZ40</accession>
<dbReference type="CDD" id="cd01949">
    <property type="entry name" value="GGDEF"/>
    <property type="match status" value="1"/>
</dbReference>
<dbReference type="EMBL" id="JAGGKP010000001">
    <property type="protein sequence ID" value="MBP1935543.1"/>
    <property type="molecule type" value="Genomic_DNA"/>
</dbReference>
<dbReference type="NCBIfam" id="TIGR00254">
    <property type="entry name" value="GGDEF"/>
    <property type="match status" value="1"/>
</dbReference>
<dbReference type="SMART" id="SM00065">
    <property type="entry name" value="GAF"/>
    <property type="match status" value="1"/>
</dbReference>
<dbReference type="SMART" id="SM00267">
    <property type="entry name" value="GGDEF"/>
    <property type="match status" value="1"/>
</dbReference>
<evidence type="ECO:0000313" key="3">
    <source>
        <dbReference type="Proteomes" id="UP001519273"/>
    </source>
</evidence>
<feature type="domain" description="GGDEF" evidence="1">
    <location>
        <begin position="537"/>
        <end position="666"/>
    </location>
</feature>
<dbReference type="InterPro" id="IPR000160">
    <property type="entry name" value="GGDEF_dom"/>
</dbReference>
<comment type="caution">
    <text evidence="2">The sequence shown here is derived from an EMBL/GenBank/DDBJ whole genome shotgun (WGS) entry which is preliminary data.</text>
</comment>
<dbReference type="InterPro" id="IPR043128">
    <property type="entry name" value="Rev_trsase/Diguanyl_cyclase"/>
</dbReference>
<keyword evidence="3" id="KW-1185">Reference proteome</keyword>
<name>A0ABS4GZ40_9BACL</name>
<dbReference type="Gene3D" id="3.30.450.40">
    <property type="match status" value="3"/>
</dbReference>
<dbReference type="InterPro" id="IPR003018">
    <property type="entry name" value="GAF"/>
</dbReference>
<evidence type="ECO:0000313" key="2">
    <source>
        <dbReference type="EMBL" id="MBP1935543.1"/>
    </source>
</evidence>
<dbReference type="Pfam" id="PF01590">
    <property type="entry name" value="GAF"/>
    <property type="match status" value="1"/>
</dbReference>
<organism evidence="2 3">
    <name type="scientific">Paenibacillus sediminis</name>
    <dbReference type="NCBI Taxonomy" id="664909"/>
    <lineage>
        <taxon>Bacteria</taxon>
        <taxon>Bacillati</taxon>
        <taxon>Bacillota</taxon>
        <taxon>Bacilli</taxon>
        <taxon>Bacillales</taxon>
        <taxon>Paenibacillaceae</taxon>
        <taxon>Paenibacillus</taxon>
    </lineage>
</organism>
<dbReference type="InterPro" id="IPR050469">
    <property type="entry name" value="Diguanylate_Cyclase"/>
</dbReference>
<gene>
    <name evidence="2" type="ORF">J2Z20_000404</name>
</gene>
<dbReference type="PANTHER" id="PTHR45138">
    <property type="entry name" value="REGULATORY COMPONENTS OF SENSORY TRANSDUCTION SYSTEM"/>
    <property type="match status" value="1"/>
</dbReference>
<reference evidence="2 3" key="1">
    <citation type="submission" date="2021-03" db="EMBL/GenBank/DDBJ databases">
        <title>Genomic Encyclopedia of Type Strains, Phase IV (KMG-IV): sequencing the most valuable type-strain genomes for metagenomic binning, comparative biology and taxonomic classification.</title>
        <authorList>
            <person name="Goeker M."/>
        </authorList>
    </citation>
    <scope>NUCLEOTIDE SEQUENCE [LARGE SCALE GENOMIC DNA]</scope>
    <source>
        <strain evidence="2 3">DSM 23491</strain>
    </source>
</reference>
<dbReference type="RefSeq" id="WP_209844879.1">
    <property type="nucleotide sequence ID" value="NZ_CBCRVE010000001.1"/>
</dbReference>
<protein>
    <submittedName>
        <fullName evidence="2">Diguanylate cyclase (GGDEF)-like protein</fullName>
    </submittedName>
</protein>
<dbReference type="InterPro" id="IPR029016">
    <property type="entry name" value="GAF-like_dom_sf"/>
</dbReference>
<dbReference type="Gene3D" id="3.30.70.270">
    <property type="match status" value="1"/>
</dbReference>
<proteinExistence type="predicted"/>
<dbReference type="InterPro" id="IPR029787">
    <property type="entry name" value="Nucleotide_cyclase"/>
</dbReference>
<dbReference type="Pfam" id="PF00990">
    <property type="entry name" value="GGDEF"/>
    <property type="match status" value="1"/>
</dbReference>
<sequence length="667" mass="75570">MSNQPGIESVNRNDSAKTGQDHTVINYGEQSFWLQHLDITAFDFPYIELLLKQSFIEWHDEAIALPWMTRTQWSVYSSNGVKVIGDSNSANSENAGSGTSEAMSLCLAQQSPAVIVGSEHVNVGSHQQVSLAVPLFTRKNRELFAVLNCTTSLEQYHPDDLDLVLAAGLHFVSCFYRQFEFLFVSDLFHGQSQAEREARRRNILFEVVKRLHDKIDVDAVLTEVFDSIAEMYPTAHLELLMSQDHRTTNPKVKSLLFGQDRDDLCVRSFMEGRLITLENPPVMNEGPSYVEIAVPLSGKQGIYGVFHITLLKDFKEEIDLDLISVLSDTAGTAFENAKLYEQSNVLIHELRLINELTRRLNQSLKLKEIFQFSTQELLSIFQSDSCSILQYDKVKDCFEVMSSNIASIAKEVYATNDGFCGLIYESKEPVFLSDYDTYSTVTCRIMEQSNARSLIATPLIVNGEFIGIILITHQSPHFFSYDNYKLMQVLATHIGLAIANATLHAEVRRMANRDMLTGLYARRYLDEAIHEFQKTDPCGSLIVVDIDQFKQVNDTFGHLQGDIILKQVSHIIKTSVRSIDISARWGGEELAIYFPQYDVMQALQVAEKIRKRVEEETDPAVTVSCGIAEWSWFDDKVTVESLFYRADMALYKAKNNGRNQIQVEDVT</sequence>
<dbReference type="SUPFAM" id="SSF55073">
    <property type="entry name" value="Nucleotide cyclase"/>
    <property type="match status" value="1"/>
</dbReference>
<evidence type="ECO:0000259" key="1">
    <source>
        <dbReference type="PROSITE" id="PS50887"/>
    </source>
</evidence>
<dbReference type="PANTHER" id="PTHR45138:SF9">
    <property type="entry name" value="DIGUANYLATE CYCLASE DGCM-RELATED"/>
    <property type="match status" value="1"/>
</dbReference>
<dbReference type="Proteomes" id="UP001519273">
    <property type="component" value="Unassembled WGS sequence"/>
</dbReference>